<dbReference type="EMBL" id="CAJVPT010006398">
    <property type="protein sequence ID" value="CAG8530428.1"/>
    <property type="molecule type" value="Genomic_DNA"/>
</dbReference>
<name>A0ACA9LHT7_9GLOM</name>
<accession>A0ACA9LHT7</accession>
<dbReference type="Proteomes" id="UP000789525">
    <property type="component" value="Unassembled WGS sequence"/>
</dbReference>
<evidence type="ECO:0000313" key="1">
    <source>
        <dbReference type="EMBL" id="CAG8530428.1"/>
    </source>
</evidence>
<protein>
    <submittedName>
        <fullName evidence="1">12744_t:CDS:1</fullName>
    </submittedName>
</protein>
<comment type="caution">
    <text evidence="1">The sequence shown here is derived from an EMBL/GenBank/DDBJ whole genome shotgun (WGS) entry which is preliminary data.</text>
</comment>
<evidence type="ECO:0000313" key="2">
    <source>
        <dbReference type="Proteomes" id="UP000789525"/>
    </source>
</evidence>
<gene>
    <name evidence="1" type="ORF">ACOLOM_LOCUS4049</name>
</gene>
<keyword evidence="2" id="KW-1185">Reference proteome</keyword>
<organism evidence="1 2">
    <name type="scientific">Acaulospora colombiana</name>
    <dbReference type="NCBI Taxonomy" id="27376"/>
    <lineage>
        <taxon>Eukaryota</taxon>
        <taxon>Fungi</taxon>
        <taxon>Fungi incertae sedis</taxon>
        <taxon>Mucoromycota</taxon>
        <taxon>Glomeromycotina</taxon>
        <taxon>Glomeromycetes</taxon>
        <taxon>Diversisporales</taxon>
        <taxon>Acaulosporaceae</taxon>
        <taxon>Acaulospora</taxon>
    </lineage>
</organism>
<sequence>MSEIDGDELEDETANSIDLLLAGDTHGNLHLSVYGVYNLQPISLSQHVGAKVAESNFSSEFNCGFNNGRTSSAVKVPPKDRLLVITLDTGLLYTRKFEIQILSQRYTAIKHLTDYIYNGVKLVEAEYQTIKLTSNKFIDIFQEVMDLIILVGREKVKTTLSAEYARLLATGRPSKILAEYMEGRITKRGLKDWESKGRKAFEQIRDYVHHYIRAGCERLLLELNALVGYSKWPQKFQELGLVESFVHPCVIITGCLISRLEKLLNVIDNEYINFLEFQQWIQFEFDSLALLDQNGIPEVPPRVDIHKVAAYLKNSLKKESSSDLEEFFGTSETLPILTLPTFEFPFSFSTQHRQFNEKMPAYPYDYHVINSISHYPQTLWTFVNVLTTRCNTLSSSTADNVARSVIANGYLELIDELVDSFVELGQGDEKVKSKSVLLTDMRIVVENSETVEYITFHASSTTKRDLSEACMQMKPASCDKTHEKSFRKSSGRKPAEIAGIQLINKEYPEACLLIRDLKFFDNERLHIIVAESDEKGDEIYHLTELNYTSLNFLPINEPRGVENMDTLGVVNVVDQVFDKMNLKKIKPSQLTVNGARDLVCVLNGDRKRILMFDTNDKEETDDEKEEDVYGSSEMMEE</sequence>
<proteinExistence type="predicted"/>
<reference evidence="1" key="1">
    <citation type="submission" date="2021-06" db="EMBL/GenBank/DDBJ databases">
        <authorList>
            <person name="Kallberg Y."/>
            <person name="Tangrot J."/>
            <person name="Rosling A."/>
        </authorList>
    </citation>
    <scope>NUCLEOTIDE SEQUENCE</scope>
    <source>
        <strain evidence="1">CL356</strain>
    </source>
</reference>